<dbReference type="KEGG" id="tfl:RPIT_05365"/>
<name>A0A1Q2CE12_9ACTN</name>
<dbReference type="EMBL" id="CP019605">
    <property type="protein sequence ID" value="AQP44310.1"/>
    <property type="molecule type" value="Genomic_DNA"/>
</dbReference>
<dbReference type="InterPro" id="IPR045596">
    <property type="entry name" value="DUF6459"/>
</dbReference>
<accession>A0A1Q2CE12</accession>
<proteinExistence type="predicted"/>
<protein>
    <submittedName>
        <fullName evidence="1">Uncharacterized protein</fullName>
    </submittedName>
</protein>
<sequence length="131" mass="14153">MSTSVAPRRPTVVHLPNAAVARVVPPPPAVQGLIHAVVEALMGRRPLHQVRPCMAPGAFSYLSSRVDSGRYRRVRIGRARAQMPSSGAVEASVQVELAGRWVTCVLRLDAVAEKWRCTELIILEPAALQAA</sequence>
<keyword evidence="2" id="KW-1185">Reference proteome</keyword>
<dbReference type="STRING" id="1610493.RPIT_05365"/>
<evidence type="ECO:0000313" key="2">
    <source>
        <dbReference type="Proteomes" id="UP000188324"/>
    </source>
</evidence>
<evidence type="ECO:0000313" key="1">
    <source>
        <dbReference type="EMBL" id="AQP44310.1"/>
    </source>
</evidence>
<organism evidence="1 2">
    <name type="scientific">Tessaracoccus flavus</name>
    <dbReference type="NCBI Taxonomy" id="1610493"/>
    <lineage>
        <taxon>Bacteria</taxon>
        <taxon>Bacillati</taxon>
        <taxon>Actinomycetota</taxon>
        <taxon>Actinomycetes</taxon>
        <taxon>Propionibacteriales</taxon>
        <taxon>Propionibacteriaceae</taxon>
        <taxon>Tessaracoccus</taxon>
    </lineage>
</organism>
<dbReference type="AlphaFoldDB" id="A0A1Q2CE12"/>
<dbReference type="OrthoDB" id="3731420at2"/>
<dbReference type="RefSeq" id="WP_077341341.1">
    <property type="nucleotide sequence ID" value="NZ_CP019605.1"/>
</dbReference>
<reference evidence="1 2" key="1">
    <citation type="journal article" date="2016" name="Int. J. Syst. Evol. Microbiol.">
        <title>Tessaracoccus flavus sp. nov., isolated from the drainage system of a lindane-producing factory.</title>
        <authorList>
            <person name="Kumari R."/>
            <person name="Singh P."/>
            <person name="Schumann P."/>
            <person name="Lal R."/>
        </authorList>
    </citation>
    <scope>NUCLEOTIDE SEQUENCE [LARGE SCALE GENOMIC DNA]</scope>
    <source>
        <strain evidence="1 2">RP1T</strain>
    </source>
</reference>
<gene>
    <name evidence="1" type="ORF">RPIT_05365</name>
</gene>
<dbReference type="Proteomes" id="UP000188324">
    <property type="component" value="Chromosome"/>
</dbReference>
<dbReference type="Pfam" id="PF20060">
    <property type="entry name" value="DUF6459"/>
    <property type="match status" value="1"/>
</dbReference>